<dbReference type="RefSeq" id="WP_014794005.1">
    <property type="nucleotide sequence ID" value="NC_018017.1"/>
</dbReference>
<dbReference type="SUPFAM" id="SSF55103">
    <property type="entry name" value="FAD-linked oxidases, C-terminal domain"/>
    <property type="match status" value="1"/>
</dbReference>
<dbReference type="InterPro" id="IPR051460">
    <property type="entry name" value="HdrC_iron-sulfur_subunit"/>
</dbReference>
<keyword evidence="1" id="KW-0004">4Fe-4S</keyword>
<keyword evidence="3" id="KW-0479">Metal-binding</keyword>
<feature type="domain" description="FAD-binding PCMH-type" evidence="8">
    <location>
        <begin position="46"/>
        <end position="216"/>
    </location>
</feature>
<evidence type="ECO:0000256" key="5">
    <source>
        <dbReference type="ARBA" id="ARBA00023002"/>
    </source>
</evidence>
<dbReference type="InterPro" id="IPR004113">
    <property type="entry name" value="FAD-bd_oxidored_4_C"/>
</dbReference>
<dbReference type="Pfam" id="PF01565">
    <property type="entry name" value="FAD_binding_4"/>
    <property type="match status" value="1"/>
</dbReference>
<dbReference type="InterPro" id="IPR006094">
    <property type="entry name" value="Oxid_FAD_bind_N"/>
</dbReference>
<evidence type="ECO:0000259" key="8">
    <source>
        <dbReference type="PROSITE" id="PS51387"/>
    </source>
</evidence>
<dbReference type="KEGG" id="ddh:Desde_2173"/>
<dbReference type="GO" id="GO:0051539">
    <property type="term" value="F:4 iron, 4 sulfur cluster binding"/>
    <property type="evidence" value="ECO:0007669"/>
    <property type="project" value="UniProtKB-KW"/>
</dbReference>
<evidence type="ECO:0000313" key="9">
    <source>
        <dbReference type="EMBL" id="AFM00519.1"/>
    </source>
</evidence>
<dbReference type="InterPro" id="IPR016169">
    <property type="entry name" value="FAD-bd_PCMH_sub2"/>
</dbReference>
<dbReference type="AlphaFoldDB" id="I4A984"/>
<reference evidence="9 10" key="2">
    <citation type="journal article" date="2015" name="J. Bacteriol.">
        <title>Genomic, proteomic, and biochemical analysis of the organohalide respiratory pathway in Desulfitobacterium dehalogenans.</title>
        <authorList>
            <person name="Kruse T."/>
            <person name="van de Pas B.A."/>
            <person name="Atteia A."/>
            <person name="Krab K."/>
            <person name="Hagen W.R."/>
            <person name="Goodwin L."/>
            <person name="Chain P."/>
            <person name="Boeren S."/>
            <person name="Maphosa F."/>
            <person name="Schraa G."/>
            <person name="de Vos W.M."/>
            <person name="van der Oost J."/>
            <person name="Smidt H."/>
            <person name="Stams A.J."/>
        </authorList>
    </citation>
    <scope>NUCLEOTIDE SEQUENCE [LARGE SCALE GENOMIC DNA]</scope>
    <source>
        <strain evidence="10">ATCC 51507 / DSM 9161 / JW/IU-DC1</strain>
    </source>
</reference>
<keyword evidence="5" id="KW-0560">Oxidoreductase</keyword>
<dbReference type="STRING" id="756499.Desde_2173"/>
<dbReference type="SUPFAM" id="SSF46548">
    <property type="entry name" value="alpha-helical ferredoxin"/>
    <property type="match status" value="1"/>
</dbReference>
<evidence type="ECO:0000256" key="3">
    <source>
        <dbReference type="ARBA" id="ARBA00022723"/>
    </source>
</evidence>
<dbReference type="eggNOG" id="COG0247">
    <property type="taxonomic scope" value="Bacteria"/>
</dbReference>
<dbReference type="Pfam" id="PF02754">
    <property type="entry name" value="CCG"/>
    <property type="match status" value="2"/>
</dbReference>
<dbReference type="PROSITE" id="PS51387">
    <property type="entry name" value="FAD_PCMH"/>
    <property type="match status" value="1"/>
</dbReference>
<dbReference type="Gene3D" id="1.10.1060.10">
    <property type="entry name" value="Alpha-helical ferredoxin"/>
    <property type="match status" value="1"/>
</dbReference>
<keyword evidence="7" id="KW-0411">Iron-sulfur</keyword>
<evidence type="ECO:0000256" key="1">
    <source>
        <dbReference type="ARBA" id="ARBA00022485"/>
    </source>
</evidence>
<evidence type="ECO:0000256" key="4">
    <source>
        <dbReference type="ARBA" id="ARBA00022827"/>
    </source>
</evidence>
<organism evidence="9 10">
    <name type="scientific">Desulfitobacterium dehalogenans (strain ATCC 51507 / DSM 9161 / JW/IU-DC1)</name>
    <dbReference type="NCBI Taxonomy" id="756499"/>
    <lineage>
        <taxon>Bacteria</taxon>
        <taxon>Bacillati</taxon>
        <taxon>Bacillota</taxon>
        <taxon>Clostridia</taxon>
        <taxon>Eubacteriales</taxon>
        <taxon>Desulfitobacteriaceae</taxon>
        <taxon>Desulfitobacterium</taxon>
    </lineage>
</organism>
<dbReference type="Pfam" id="PF02913">
    <property type="entry name" value="FAD-oxidase_C"/>
    <property type="match status" value="1"/>
</dbReference>
<keyword evidence="10" id="KW-1185">Reference proteome</keyword>
<dbReference type="GO" id="GO:0016491">
    <property type="term" value="F:oxidoreductase activity"/>
    <property type="evidence" value="ECO:0007669"/>
    <property type="project" value="UniProtKB-KW"/>
</dbReference>
<dbReference type="Pfam" id="PF13183">
    <property type="entry name" value="Fer4_8"/>
    <property type="match status" value="1"/>
</dbReference>
<sequence>MKNNLTTGQMNKIQRLLGDRARFDKIERLVYSHDMGIMPEQIRSLIRCLPDAVVQPINVDEIIEIVKMAQTEKIPIVPRGAASAGFGGSVPAKGGIVLDLVRMNKVLEIDNKKGTATVEPGVIWSNLESELVKQGQTLRTYPSSSNSSTVGGWVAQGGCGYGGYEYGECGENIVSVDVVLPTGELKTFAGEEIANVYGLCGTTGIIVKVIVKLREIDEERVMLSSFPDLKSAADFLTNLSKAKVPVWNVGFSTPSFTALKQKAQEHYSLPEDEYLVTIVFPKHRRSAAEKQVKELTAKHGGNVMRDKLAEEEWREKFYPMRFKKLGPTFVASEVVLPIGKLAQFVSEVEEKYKGEFAMEGTMVGVGEISLLGFMLTDERKLGFPLAYACALDVIDAAEKMGGRVFTLGMYFTDRAKSFYGQKELERIWEYKQSIDAEGIMNPGKVIPPSLDKQSPIKMLSGAMKIANAGSGVIGLAGRLLTKWQKGEFSSPLEEDLTDDTFACAMCGYCRNICTVFDAVPWESNSPRGKYFILNQYIKGKIKLDDEVGRALYPCTTCKKCDTVCQVRSHNAHHWMSLRYEFSKNKLHNTGLEIIRNNVLNIGNFWGVPGNERLNWLDVPVQTHGKLAYWSGCWASTIMDTMAQNSTRILNALEIPFVHYGEKEQCCGLYLSLGGYKEDFQTIVRRNLNMFNESGVDTILFSCPGCYATFNENYRQIAMELGLECTIRFKHIAVYLSELIGEGRLKFKVPVHSTVTYHDSCHVGRWFGHYDEPRNVLRAIPGLELREMEHIKEQGLCCGLVSAFDSLASVSHSGMKRVQEAENTKAEWLVTNCAGCGSQFNATCHAMGTKVQQADLTELVSKALGIPAEDPSEKVGAYMVQCVEMLKDSVLTPIVVPAEVRK</sequence>
<dbReference type="InterPro" id="IPR016166">
    <property type="entry name" value="FAD-bd_PCMH"/>
</dbReference>
<reference evidence="10" key="1">
    <citation type="submission" date="2012-06" db="EMBL/GenBank/DDBJ databases">
        <title>Complete sequence of Desulfitobacterium dehalogenans ATCC 51507.</title>
        <authorList>
            <person name="Lucas S."/>
            <person name="Han J."/>
            <person name="Lapidus A."/>
            <person name="Cheng J.-F."/>
            <person name="Goodwin L."/>
            <person name="Pitluck S."/>
            <person name="Peters L."/>
            <person name="Ovchinnikova G."/>
            <person name="Teshima H."/>
            <person name="Detter J.C."/>
            <person name="Han C."/>
            <person name="Tapia R."/>
            <person name="Land M."/>
            <person name="Hauser L."/>
            <person name="Kyrpides N."/>
            <person name="Ivanova N."/>
            <person name="Pagani I."/>
            <person name="Kruse T."/>
            <person name="de Vos W.M."/>
            <person name="Smidt H."/>
            <person name="Woyke T."/>
        </authorList>
    </citation>
    <scope>NUCLEOTIDE SEQUENCE [LARGE SCALE GENOMIC DNA]</scope>
    <source>
        <strain evidence="10">ATCC 51507 / DSM 9161 / JW/IU-DC1</strain>
    </source>
</reference>
<dbReference type="PANTHER" id="PTHR43255:SF1">
    <property type="entry name" value="IRON-SULFUR-BINDING OXIDOREDUCTASE FADF-RELATED"/>
    <property type="match status" value="1"/>
</dbReference>
<name>I4A984_DESDJ</name>
<dbReference type="eggNOG" id="COG0277">
    <property type="taxonomic scope" value="Bacteria"/>
</dbReference>
<dbReference type="GO" id="GO:0005886">
    <property type="term" value="C:plasma membrane"/>
    <property type="evidence" value="ECO:0007669"/>
    <property type="project" value="TreeGrafter"/>
</dbReference>
<accession>I4A984</accession>
<evidence type="ECO:0000313" key="10">
    <source>
        <dbReference type="Proteomes" id="UP000006053"/>
    </source>
</evidence>
<evidence type="ECO:0000256" key="6">
    <source>
        <dbReference type="ARBA" id="ARBA00023004"/>
    </source>
</evidence>
<dbReference type="SUPFAM" id="SSF56176">
    <property type="entry name" value="FAD-binding/transporter-associated domain-like"/>
    <property type="match status" value="1"/>
</dbReference>
<dbReference type="GO" id="GO:0046872">
    <property type="term" value="F:metal ion binding"/>
    <property type="evidence" value="ECO:0007669"/>
    <property type="project" value="UniProtKB-KW"/>
</dbReference>
<gene>
    <name evidence="9" type="ordered locus">Desde_2173</name>
</gene>
<dbReference type="InterPro" id="IPR017896">
    <property type="entry name" value="4Fe4S_Fe-S-bd"/>
</dbReference>
<dbReference type="Gene3D" id="3.30.465.10">
    <property type="match status" value="1"/>
</dbReference>
<keyword evidence="4" id="KW-0274">FAD</keyword>
<keyword evidence="6" id="KW-0408">Iron</keyword>
<dbReference type="InterPro" id="IPR009051">
    <property type="entry name" value="Helical_ferredxn"/>
</dbReference>
<keyword evidence="2" id="KW-0285">Flavoprotein</keyword>
<dbReference type="InterPro" id="IPR036318">
    <property type="entry name" value="FAD-bd_PCMH-like_sf"/>
</dbReference>
<proteinExistence type="predicted"/>
<dbReference type="EMBL" id="CP003348">
    <property type="protein sequence ID" value="AFM00519.1"/>
    <property type="molecule type" value="Genomic_DNA"/>
</dbReference>
<dbReference type="PANTHER" id="PTHR43255">
    <property type="entry name" value="IRON-SULFUR-BINDING OXIDOREDUCTASE FADF-RELATED-RELATED"/>
    <property type="match status" value="1"/>
</dbReference>
<dbReference type="GO" id="GO:0071949">
    <property type="term" value="F:FAD binding"/>
    <property type="evidence" value="ECO:0007669"/>
    <property type="project" value="InterPro"/>
</dbReference>
<dbReference type="OrthoDB" id="9794954at2"/>
<dbReference type="Proteomes" id="UP000006053">
    <property type="component" value="Chromosome"/>
</dbReference>
<dbReference type="InterPro" id="IPR004017">
    <property type="entry name" value="Cys_rich_dom"/>
</dbReference>
<protein>
    <submittedName>
        <fullName evidence="9">FAD/FMN-dependent dehydrogenase</fullName>
    </submittedName>
</protein>
<dbReference type="InterPro" id="IPR016164">
    <property type="entry name" value="FAD-linked_Oxase-like_C"/>
</dbReference>
<evidence type="ECO:0000256" key="2">
    <source>
        <dbReference type="ARBA" id="ARBA00022630"/>
    </source>
</evidence>
<evidence type="ECO:0000256" key="7">
    <source>
        <dbReference type="ARBA" id="ARBA00023014"/>
    </source>
</evidence>
<dbReference type="HOGENOM" id="CLU_011400_0_0_9"/>